<dbReference type="EMBL" id="AACZ04000419">
    <property type="status" value="NOT_ANNOTATED_CDS"/>
    <property type="molecule type" value="Genomic_DNA"/>
</dbReference>
<dbReference type="Bgee" id="ENSPTRG00000015101">
    <property type="expression patterns" value="Expressed in lymph node and 21 other cell types or tissues"/>
</dbReference>
<dbReference type="InterPro" id="IPR032354">
    <property type="entry name" value="FOXP-CC"/>
</dbReference>
<feature type="DNA-binding region" description="Fork-head" evidence="6">
    <location>
        <begin position="347"/>
        <end position="394"/>
    </location>
</feature>
<comment type="subcellular location">
    <subcellularLocation>
        <location evidence="1 6">Nucleus</location>
    </subcellularLocation>
</comment>
<dbReference type="GO" id="GO:0043565">
    <property type="term" value="F:sequence-specific DNA binding"/>
    <property type="evidence" value="ECO:0007669"/>
    <property type="project" value="InterPro"/>
</dbReference>
<dbReference type="EMBL" id="AACZ04000420">
    <property type="status" value="NOT_ANNOTATED_CDS"/>
    <property type="molecule type" value="Genomic_DNA"/>
</dbReference>
<feature type="region of interest" description="Disordered" evidence="7">
    <location>
        <begin position="145"/>
        <end position="180"/>
    </location>
</feature>
<evidence type="ECO:0000256" key="5">
    <source>
        <dbReference type="ARBA" id="ARBA00023242"/>
    </source>
</evidence>
<evidence type="ECO:0000313" key="11">
    <source>
        <dbReference type="VGNC" id="VGNC:6266"/>
    </source>
</evidence>
<organism evidence="9 10">
    <name type="scientific">Pan troglodytes</name>
    <name type="common">Chimpanzee</name>
    <dbReference type="NCBI Taxonomy" id="9598"/>
    <lineage>
        <taxon>Eukaryota</taxon>
        <taxon>Metazoa</taxon>
        <taxon>Chordata</taxon>
        <taxon>Craniata</taxon>
        <taxon>Vertebrata</taxon>
        <taxon>Euteleostomi</taxon>
        <taxon>Mammalia</taxon>
        <taxon>Eutheria</taxon>
        <taxon>Euarchontoglires</taxon>
        <taxon>Primates</taxon>
        <taxon>Haplorrhini</taxon>
        <taxon>Catarrhini</taxon>
        <taxon>Hominidae</taxon>
        <taxon>Pan</taxon>
    </lineage>
</organism>
<dbReference type="VGNC" id="VGNC:6266">
    <property type="gene designation" value="FOXP1"/>
</dbReference>
<evidence type="ECO:0000313" key="9">
    <source>
        <dbReference type="Ensembl" id="ENSPTRP00000082105.1"/>
    </source>
</evidence>
<evidence type="ECO:0000256" key="2">
    <source>
        <dbReference type="ARBA" id="ARBA00023015"/>
    </source>
</evidence>
<dbReference type="SUPFAM" id="SSF46785">
    <property type="entry name" value="Winged helix' DNA-binding domain"/>
    <property type="match status" value="1"/>
</dbReference>
<sequence length="427" mass="48334">MKEVQLINRIGKNPLLKHIMHDHRKWLQPQEVSPSAVAFLNQIANKLWSFSPQQQVATQQLAFQQQLLQMQQLQQQHLLSLQRQGLLTIQPGQPALPLQPLAQGMIPTELQQLWKEVTSAHTAEETTGNNHSSLDLTTTCVSSSAPSKTSLIMNPHASTNGQLSVHTPKRESLSHEEHPHSHPLYGHGVCKWPGCEAVCEDFQSFLKHLNSEHALDDRSTAQCRVQMQVVQQLELQLAKDKERLQAMMTHLHVKSTEPKAAPQPLNLVSSVTLSKSASEASPQSLPHTPTTPTAPLTPVTQGPSVITTTSMHTVGPIRRRYSDKYNVPISSADIAQNQEFYKNAEVRPPFTYASLIRQAILESPEKQLTLNEIYNWFTRMFAYFRRNAATWKVSFLRPAYSWILTFIEQFVVDKMQLCYKEATFILF</sequence>
<evidence type="ECO:0000313" key="10">
    <source>
        <dbReference type="Proteomes" id="UP000002277"/>
    </source>
</evidence>
<evidence type="ECO:0000259" key="8">
    <source>
        <dbReference type="PROSITE" id="PS50039"/>
    </source>
</evidence>
<name>A0A2I3SYP0_PANTR</name>
<feature type="compositionally biased region" description="Polar residues" evidence="7">
    <location>
        <begin position="272"/>
        <end position="285"/>
    </location>
</feature>
<dbReference type="InterPro" id="IPR050998">
    <property type="entry name" value="FOXP"/>
</dbReference>
<dbReference type="GO" id="GO:0005634">
    <property type="term" value="C:nucleus"/>
    <property type="evidence" value="ECO:0007669"/>
    <property type="project" value="UniProtKB-SubCell"/>
</dbReference>
<keyword evidence="10" id="KW-1185">Reference proteome</keyword>
<dbReference type="Pfam" id="PF00250">
    <property type="entry name" value="Forkhead"/>
    <property type="match status" value="1"/>
</dbReference>
<dbReference type="EMBL" id="AACZ04000421">
    <property type="status" value="NOT_ANNOTATED_CDS"/>
    <property type="molecule type" value="Genomic_DNA"/>
</dbReference>
<dbReference type="EMBL" id="AACZ04000422">
    <property type="status" value="NOT_ANNOTATED_CDS"/>
    <property type="molecule type" value="Genomic_DNA"/>
</dbReference>
<dbReference type="PRINTS" id="PR00053">
    <property type="entry name" value="FORKHEAD"/>
</dbReference>
<dbReference type="Gene3D" id="1.10.10.10">
    <property type="entry name" value="Winged helix-like DNA-binding domain superfamily/Winged helix DNA-binding domain"/>
    <property type="match status" value="1"/>
</dbReference>
<dbReference type="Ensembl" id="ENSPTRT00000095602.1">
    <property type="protein sequence ID" value="ENSPTRP00000082105.1"/>
    <property type="gene ID" value="ENSPTRG00000015101.6"/>
</dbReference>
<keyword evidence="2" id="KW-0805">Transcription regulation</keyword>
<reference evidence="9 10" key="1">
    <citation type="journal article" date="2005" name="Nature">
        <title>Initial sequence of the chimpanzee genome and comparison with the human genome.</title>
        <authorList>
            <consortium name="Chimpanzee sequencing and analysis consortium"/>
        </authorList>
    </citation>
    <scope>NUCLEOTIDE SEQUENCE [LARGE SCALE GENOMIC DNA]</scope>
</reference>
<reference evidence="9" key="3">
    <citation type="submission" date="2025-09" db="UniProtKB">
        <authorList>
            <consortium name="Ensembl"/>
        </authorList>
    </citation>
    <scope>IDENTIFICATION</scope>
</reference>
<keyword evidence="5 6" id="KW-0539">Nucleus</keyword>
<proteinExistence type="predicted"/>
<dbReference type="PANTHER" id="PTHR45796">
    <property type="entry name" value="FORKHEAD BOX P, ISOFORM C"/>
    <property type="match status" value="1"/>
</dbReference>
<dbReference type="Pfam" id="PF16159">
    <property type="entry name" value="FOXP-CC"/>
    <property type="match status" value="1"/>
</dbReference>
<feature type="domain" description="Fork-head" evidence="8">
    <location>
        <begin position="347"/>
        <end position="394"/>
    </location>
</feature>
<dbReference type="PROSITE" id="PS50039">
    <property type="entry name" value="FORK_HEAD_3"/>
    <property type="match status" value="1"/>
</dbReference>
<evidence type="ECO:0000256" key="1">
    <source>
        <dbReference type="ARBA" id="ARBA00004123"/>
    </source>
</evidence>
<feature type="region of interest" description="Disordered" evidence="7">
    <location>
        <begin position="272"/>
        <end position="304"/>
    </location>
</feature>
<feature type="compositionally biased region" description="Polar residues" evidence="7">
    <location>
        <begin position="145"/>
        <end position="165"/>
    </location>
</feature>
<evidence type="ECO:0000256" key="3">
    <source>
        <dbReference type="ARBA" id="ARBA00023125"/>
    </source>
</evidence>
<dbReference type="InterPro" id="IPR036388">
    <property type="entry name" value="WH-like_DNA-bd_sf"/>
</dbReference>
<dbReference type="InterPro" id="IPR036390">
    <property type="entry name" value="WH_DNA-bd_sf"/>
</dbReference>
<feature type="compositionally biased region" description="Low complexity" evidence="7">
    <location>
        <begin position="286"/>
        <end position="300"/>
    </location>
</feature>
<dbReference type="GeneTree" id="ENSGT00940000159892"/>
<dbReference type="FunFam" id="1.20.5.340:FF:000005">
    <property type="entry name" value="Forkhead box P1, isoform CRA_f"/>
    <property type="match status" value="1"/>
</dbReference>
<keyword evidence="3 6" id="KW-0238">DNA-binding</keyword>
<keyword evidence="4" id="KW-0804">Transcription</keyword>
<accession>A0A2I3SYP0</accession>
<dbReference type="PANTHER" id="PTHR45796:SF3">
    <property type="entry name" value="FORKHEAD BOX PROTEIN P1"/>
    <property type="match status" value="1"/>
</dbReference>
<reference evidence="9" key="2">
    <citation type="submission" date="2025-08" db="UniProtKB">
        <authorList>
            <consortium name="Ensembl"/>
        </authorList>
    </citation>
    <scope>IDENTIFICATION</scope>
</reference>
<protein>
    <submittedName>
        <fullName evidence="9">Forkhead box P1</fullName>
    </submittedName>
</protein>
<evidence type="ECO:0000256" key="7">
    <source>
        <dbReference type="SAM" id="MobiDB-lite"/>
    </source>
</evidence>
<gene>
    <name evidence="9 11" type="primary">FOXP1</name>
</gene>
<dbReference type="AlphaFoldDB" id="A0A2I3SYP0"/>
<dbReference type="Proteomes" id="UP000002277">
    <property type="component" value="Chromosome 3"/>
</dbReference>
<dbReference type="Gene3D" id="1.20.5.340">
    <property type="match status" value="1"/>
</dbReference>
<dbReference type="SMART" id="SM00339">
    <property type="entry name" value="FH"/>
    <property type="match status" value="1"/>
</dbReference>
<feature type="compositionally biased region" description="Basic and acidic residues" evidence="7">
    <location>
        <begin position="168"/>
        <end position="180"/>
    </location>
</feature>
<dbReference type="GO" id="GO:0003700">
    <property type="term" value="F:DNA-binding transcription factor activity"/>
    <property type="evidence" value="ECO:0007669"/>
    <property type="project" value="InterPro"/>
</dbReference>
<evidence type="ECO:0000256" key="6">
    <source>
        <dbReference type="PROSITE-ProRule" id="PRU00089"/>
    </source>
</evidence>
<evidence type="ECO:0000256" key="4">
    <source>
        <dbReference type="ARBA" id="ARBA00023163"/>
    </source>
</evidence>
<dbReference type="InterPro" id="IPR001766">
    <property type="entry name" value="Fork_head_dom"/>
</dbReference>